<gene>
    <name evidence="1" type="ORF">BES08_06970</name>
</gene>
<dbReference type="EMBL" id="CP017075">
    <property type="protein sequence ID" value="AOR76511.1"/>
    <property type="molecule type" value="Genomic_DNA"/>
</dbReference>
<accession>A0A1D8A2Z0</accession>
<dbReference type="KEGG" id="nre:BES08_06970"/>
<organism evidence="1 2">
    <name type="scientific">Novosphingobium resinovorum</name>
    <dbReference type="NCBI Taxonomy" id="158500"/>
    <lineage>
        <taxon>Bacteria</taxon>
        <taxon>Pseudomonadati</taxon>
        <taxon>Pseudomonadota</taxon>
        <taxon>Alphaproteobacteria</taxon>
        <taxon>Sphingomonadales</taxon>
        <taxon>Sphingomonadaceae</taxon>
        <taxon>Novosphingobium</taxon>
    </lineage>
</organism>
<sequence>MNIYVHRFTSKCPSNGALISYKLEIRSNDVIMVEEIITACAVESTYHESLADILYARFGGQQSMIAFHHGVCIQTFRPSHTDFQ</sequence>
<dbReference type="OrthoDB" id="6969929at2"/>
<dbReference type="RefSeq" id="WP_069707922.1">
    <property type="nucleotide sequence ID" value="NZ_CP017075.1"/>
</dbReference>
<protein>
    <submittedName>
        <fullName evidence="1">Uncharacterized protein</fullName>
    </submittedName>
</protein>
<evidence type="ECO:0000313" key="2">
    <source>
        <dbReference type="Proteomes" id="UP000094626"/>
    </source>
</evidence>
<evidence type="ECO:0000313" key="1">
    <source>
        <dbReference type="EMBL" id="AOR76511.1"/>
    </source>
</evidence>
<name>A0A1D8A2Z0_9SPHN</name>
<keyword evidence="2" id="KW-1185">Reference proteome</keyword>
<dbReference type="AlphaFoldDB" id="A0A1D8A2Z0"/>
<proteinExistence type="predicted"/>
<dbReference type="Proteomes" id="UP000094626">
    <property type="component" value="Chromosome"/>
</dbReference>
<reference evidence="2" key="1">
    <citation type="journal article" date="2017" name="J. Biotechnol.">
        <title>Complete genome sequence of Novosphingobium resinovorum SA1, a versatile xenobiotic-degrading bacterium capable of utilizing sulfanilic acid.</title>
        <authorList>
            <person name="Hegedus B."/>
            <person name="Kos P.B."/>
            <person name="Balint B."/>
            <person name="Maroti G."/>
            <person name="Gan H.M."/>
            <person name="Perei K."/>
            <person name="Rakhely G."/>
        </authorList>
    </citation>
    <scope>NUCLEOTIDE SEQUENCE [LARGE SCALE GENOMIC DNA]</scope>
    <source>
        <strain evidence="2">SA1</strain>
    </source>
</reference>